<dbReference type="Gene3D" id="1.10.760.10">
    <property type="entry name" value="Cytochrome c-like domain"/>
    <property type="match status" value="1"/>
</dbReference>
<dbReference type="STRING" id="1555112.LIP_0148"/>
<dbReference type="Proteomes" id="UP000065807">
    <property type="component" value="Chromosome"/>
</dbReference>
<dbReference type="EMBL" id="AP014924">
    <property type="protein sequence ID" value="BAS26005.1"/>
    <property type="molecule type" value="Genomic_DNA"/>
</dbReference>
<accession>A0A0K2SFY9</accession>
<name>A0A0K2SFY9_LIMPI</name>
<reference evidence="2" key="1">
    <citation type="submission" date="2015-07" db="EMBL/GenBank/DDBJ databases">
        <title>Complete genome sequence and phylogenetic analysis of Limnochorda pilosa.</title>
        <authorList>
            <person name="Watanabe M."/>
            <person name="Kojima H."/>
            <person name="Fukui M."/>
        </authorList>
    </citation>
    <scope>NUCLEOTIDE SEQUENCE [LARGE SCALE GENOMIC DNA]</scope>
    <source>
        <strain evidence="2">HC45</strain>
    </source>
</reference>
<dbReference type="KEGG" id="lpil:LIP_0148"/>
<dbReference type="RefSeq" id="WP_068132996.1">
    <property type="nucleotide sequence ID" value="NZ_AP014924.1"/>
</dbReference>
<dbReference type="OrthoDB" id="9789237at2"/>
<dbReference type="GO" id="GO:0009055">
    <property type="term" value="F:electron transfer activity"/>
    <property type="evidence" value="ECO:0007669"/>
    <property type="project" value="InterPro"/>
</dbReference>
<dbReference type="GO" id="GO:0020037">
    <property type="term" value="F:heme binding"/>
    <property type="evidence" value="ECO:0007669"/>
    <property type="project" value="InterPro"/>
</dbReference>
<organism evidence="1 2">
    <name type="scientific">Limnochorda pilosa</name>
    <dbReference type="NCBI Taxonomy" id="1555112"/>
    <lineage>
        <taxon>Bacteria</taxon>
        <taxon>Bacillati</taxon>
        <taxon>Bacillota</taxon>
        <taxon>Limnochordia</taxon>
        <taxon>Limnochordales</taxon>
        <taxon>Limnochordaceae</taxon>
        <taxon>Limnochorda</taxon>
    </lineage>
</organism>
<keyword evidence="2" id="KW-1185">Reference proteome</keyword>
<dbReference type="SUPFAM" id="SSF46626">
    <property type="entry name" value="Cytochrome c"/>
    <property type="match status" value="1"/>
</dbReference>
<evidence type="ECO:0000313" key="2">
    <source>
        <dbReference type="Proteomes" id="UP000065807"/>
    </source>
</evidence>
<evidence type="ECO:0000313" key="1">
    <source>
        <dbReference type="EMBL" id="BAS26005.1"/>
    </source>
</evidence>
<sequence>MRIPRRSSLPAAVALGALVLALVLGPGGEPVSRGQAVTPYAELPLEAWELEPGEDAQLVQAFCTICHSLAPIIQHQGFTKEMWAQEVDKMRQQHGAPVDDATAAKIVAYLQEHYSQEALQAGR</sequence>
<gene>
    <name evidence="1" type="ORF">LIP_0148</name>
</gene>
<reference evidence="2" key="2">
    <citation type="journal article" date="2016" name="Int. J. Syst. Evol. Microbiol.">
        <title>Complete genome sequence and cell structure of Limnochorda pilosa, a Gram-negative spore-former within the phylum Firmicutes.</title>
        <authorList>
            <person name="Watanabe M."/>
            <person name="Kojima H."/>
            <person name="Fukui M."/>
        </authorList>
    </citation>
    <scope>NUCLEOTIDE SEQUENCE [LARGE SCALE GENOMIC DNA]</scope>
    <source>
        <strain evidence="2">HC45</strain>
    </source>
</reference>
<dbReference type="InterPro" id="IPR036909">
    <property type="entry name" value="Cyt_c-like_dom_sf"/>
</dbReference>
<proteinExistence type="predicted"/>
<dbReference type="AlphaFoldDB" id="A0A0K2SFY9"/>
<protein>
    <submittedName>
        <fullName evidence="1">Sulfite:cytochrome C oxidoreductase subunit B</fullName>
    </submittedName>
</protein>